<dbReference type="Proteomes" id="UP000239833">
    <property type="component" value="Plasmid unnamed1"/>
</dbReference>
<evidence type="ECO:0000313" key="1">
    <source>
        <dbReference type="EMBL" id="AVF28866.1"/>
    </source>
</evidence>
<organism evidence="1 2">
    <name type="scientific">Paenibacillus larvae subsp. larvae</name>
    <dbReference type="NCBI Taxonomy" id="147375"/>
    <lineage>
        <taxon>Bacteria</taxon>
        <taxon>Bacillati</taxon>
        <taxon>Bacillota</taxon>
        <taxon>Bacilli</taxon>
        <taxon>Bacillales</taxon>
        <taxon>Paenibacillaceae</taxon>
        <taxon>Paenibacillus</taxon>
    </lineage>
</organism>
<name>A0A2L1U7G1_9BACL</name>
<sequence>MKIYIGIDIVTTKGEVEMSWYYGTFSCGHQGRVNICGPTKNRQWIADRRFSGLCEECFAKDLKEKRQKESEKAAELAKEMELPELSGTPKQITWANTLRQRLIQKFLEDDELTDLGLSTEELNLVLTHILQTKKSARFYIENRTDIWDMIQKEKKEALKPIEVKEAEKQEEDILLEIKAEATIFPKEKVTNGVVEITFAEDCVSAKFEYNEQFIKLLKQFGFNYERREKVWKRKISEVTGSAEDRAAEVGNQLLNAGFPICILDVEVREKAVQGIFEPECKRWIYRRMGTDDFAIRWTDRSDMYRTARSLPGSKWDYPFVLVNVSHFEEVEEFAELYQFQFTQKACELIKTYKTSLESAAVVEPAAVIEEKPKDGLEEILQQGAGILDDLKDED</sequence>
<evidence type="ECO:0000313" key="2">
    <source>
        <dbReference type="Proteomes" id="UP000239833"/>
    </source>
</evidence>
<dbReference type="AlphaFoldDB" id="A0A2L1U7G1"/>
<keyword evidence="1" id="KW-0614">Plasmid</keyword>
<gene>
    <name evidence="1" type="ORF">ERICIII_04864</name>
</gene>
<reference evidence="2" key="1">
    <citation type="submission" date="2017-02" db="EMBL/GenBank/DDBJ databases">
        <title>Delineation of Paenibacillus larvae strains originating from foulbrood outbreaks.</title>
        <authorList>
            <person name="Beims H."/>
            <person name="Bunk B."/>
            <person name="Sproeer C."/>
            <person name="Mohr K.I."/>
            <person name="Pradella S."/>
            <person name="Guenther G."/>
            <person name="Rohde M."/>
            <person name="von der Ohe W."/>
            <person name="Steinert M."/>
        </authorList>
    </citation>
    <scope>NUCLEOTIDE SEQUENCE [LARGE SCALE GENOMIC DNA]</scope>
    <source>
        <strain evidence="2">Eric_III</strain>
        <plasmid evidence="2">Plasmid unnamed1</plasmid>
    </source>
</reference>
<geneLocation type="plasmid" evidence="1">
    <name>unnamed1</name>
</geneLocation>
<dbReference type="EMBL" id="CP019656">
    <property type="protein sequence ID" value="AVF28866.1"/>
    <property type="molecule type" value="Genomic_DNA"/>
</dbReference>
<protein>
    <submittedName>
        <fullName evidence="1">Uncharacterized protein</fullName>
    </submittedName>
</protein>
<proteinExistence type="predicted"/>
<dbReference type="RefSeq" id="WP_158672842.1">
    <property type="nucleotide sequence ID" value="NZ_CP019656.1"/>
</dbReference>
<accession>A0A2L1U7G1</accession>